<keyword evidence="4" id="KW-0378">Hydrolase</keyword>
<evidence type="ECO:0000313" key="10">
    <source>
        <dbReference type="EMBL" id="GGK23469.1"/>
    </source>
</evidence>
<dbReference type="InterPro" id="IPR014756">
    <property type="entry name" value="Ig_E-set"/>
</dbReference>
<dbReference type="InterPro" id="IPR024079">
    <property type="entry name" value="MetalloPept_cat_dom_sf"/>
</dbReference>
<dbReference type="EMBL" id="BMNR01000003">
    <property type="protein sequence ID" value="GGK23469.1"/>
    <property type="molecule type" value="Genomic_DNA"/>
</dbReference>
<dbReference type="InterPro" id="IPR026444">
    <property type="entry name" value="Secre_tail"/>
</dbReference>
<evidence type="ECO:0000256" key="6">
    <source>
        <dbReference type="ARBA" id="ARBA00023049"/>
    </source>
</evidence>
<evidence type="ECO:0000256" key="1">
    <source>
        <dbReference type="ARBA" id="ARBA00022670"/>
    </source>
</evidence>
<evidence type="ECO:0000256" key="5">
    <source>
        <dbReference type="ARBA" id="ARBA00022833"/>
    </source>
</evidence>
<dbReference type="NCBIfam" id="TIGR04183">
    <property type="entry name" value="Por_Secre_tail"/>
    <property type="match status" value="1"/>
</dbReference>
<dbReference type="Gene3D" id="2.60.40.10">
    <property type="entry name" value="Immunoglobulins"/>
    <property type="match status" value="1"/>
</dbReference>
<evidence type="ECO:0000259" key="7">
    <source>
        <dbReference type="Pfam" id="PF00413"/>
    </source>
</evidence>
<dbReference type="InterPro" id="IPR002909">
    <property type="entry name" value="IPT_dom"/>
</dbReference>
<dbReference type="Pfam" id="PF01833">
    <property type="entry name" value="TIG"/>
    <property type="match status" value="1"/>
</dbReference>
<feature type="domain" description="IPT/TIG" evidence="8">
    <location>
        <begin position="196"/>
        <end position="288"/>
    </location>
</feature>
<dbReference type="InterPro" id="IPR008993">
    <property type="entry name" value="TIMP-like_OB-fold"/>
</dbReference>
<proteinExistence type="predicted"/>
<name>A0A8J3FJF6_9FLAO</name>
<dbReference type="InterPro" id="IPR001818">
    <property type="entry name" value="Pept_M10_metallopeptidase"/>
</dbReference>
<keyword evidence="1" id="KW-0645">Protease</keyword>
<evidence type="ECO:0000259" key="9">
    <source>
        <dbReference type="Pfam" id="PF18962"/>
    </source>
</evidence>
<keyword evidence="5" id="KW-0862">Zinc</keyword>
<dbReference type="GO" id="GO:0031012">
    <property type="term" value="C:extracellular matrix"/>
    <property type="evidence" value="ECO:0007669"/>
    <property type="project" value="InterPro"/>
</dbReference>
<dbReference type="SUPFAM" id="SSF55486">
    <property type="entry name" value="Metalloproteases ('zincins'), catalytic domain"/>
    <property type="match status" value="1"/>
</dbReference>
<dbReference type="Pfam" id="PF00413">
    <property type="entry name" value="Peptidase_M10"/>
    <property type="match status" value="1"/>
</dbReference>
<dbReference type="GO" id="GO:0030198">
    <property type="term" value="P:extracellular matrix organization"/>
    <property type="evidence" value="ECO:0007669"/>
    <property type="project" value="TreeGrafter"/>
</dbReference>
<dbReference type="PANTHER" id="PTHR10201:SF323">
    <property type="entry name" value="MATRIX METALLOPROTEINASE-21"/>
    <property type="match status" value="1"/>
</dbReference>
<accession>A0A8J3FJF6</accession>
<dbReference type="Proteomes" id="UP000612329">
    <property type="component" value="Unassembled WGS sequence"/>
</dbReference>
<dbReference type="AlphaFoldDB" id="A0A8J3FJF6"/>
<dbReference type="InterPro" id="IPR013783">
    <property type="entry name" value="Ig-like_fold"/>
</dbReference>
<reference evidence="10" key="1">
    <citation type="journal article" date="2014" name="Int. J. Syst. Evol. Microbiol.">
        <title>Complete genome sequence of Corynebacterium casei LMG S-19264T (=DSM 44701T), isolated from a smear-ripened cheese.</title>
        <authorList>
            <consortium name="US DOE Joint Genome Institute (JGI-PGF)"/>
            <person name="Walter F."/>
            <person name="Albersmeier A."/>
            <person name="Kalinowski J."/>
            <person name="Ruckert C."/>
        </authorList>
    </citation>
    <scope>NUCLEOTIDE SEQUENCE</scope>
    <source>
        <strain evidence="10">JCM 12862</strain>
    </source>
</reference>
<protein>
    <submittedName>
        <fullName evidence="10">Uncharacterized protein</fullName>
    </submittedName>
</protein>
<gene>
    <name evidence="10" type="ORF">GCM10007962_17070</name>
</gene>
<reference evidence="10" key="2">
    <citation type="submission" date="2020-09" db="EMBL/GenBank/DDBJ databases">
        <authorList>
            <person name="Sun Q."/>
            <person name="Ohkuma M."/>
        </authorList>
    </citation>
    <scope>NUCLEOTIDE SEQUENCE</scope>
    <source>
        <strain evidence="10">JCM 12862</strain>
    </source>
</reference>
<sequence length="605" mass="65667">MKKIPSVFILTLLVLSGNLFSQNMLREIPLSQQIINSDLVIEGKVISKISYWENNLIYTKNTIQVYKVFKGNSVATVDVVTEGGRVGLEALDVSSALKLRNNDTGVFLLKQDANSNRISKTSVNKTYKAYSAIQGFYKYDLMDNIATNPFNKKQGISSAFYDEIKSITRKNYVEVSGFNAAEINKSLNQNKTLAAVISSFNPTTATAGTQNQLTINGSGFGTSIGAVGFADADNGGAGFVDALETQIVSWNDNEIVVEIPSGAGTGKVRVTPPSSSSAISSSDLTVSYSELNVVYDADDHTGDTPPGVNGPLKPIAYPLQHYGQSFQTGGYIWKMQTDFFNDTEHPGAKAAFERALETWRCTTKINWTISNTPVATDVKAKDNINVIRFDNGSELGAGVLGTCYSYYNGCSNGGSYDWYVSELDIVFDDATTWYYGTGIPTLAYDFESVAVHELGHGHQLGHVVNTNAIMHYNISAGEANRTLSSDDIAAGNDIQSRSTTNQICLLDLMTNYAGSCSLGVDDIAFNDAVKIYPNPSHGEFYISNELNVNLTKATVYDLSGRQISEFIFSDASKTKSINLPGASKGIYFVNIHSDSGFVTKKIVIE</sequence>
<dbReference type="GO" id="GO:0008270">
    <property type="term" value="F:zinc ion binding"/>
    <property type="evidence" value="ECO:0007669"/>
    <property type="project" value="InterPro"/>
</dbReference>
<comment type="caution">
    <text evidence="10">The sequence shown here is derived from an EMBL/GenBank/DDBJ whole genome shotgun (WGS) entry which is preliminary data.</text>
</comment>
<dbReference type="SUPFAM" id="SSF50242">
    <property type="entry name" value="TIMP-like"/>
    <property type="match status" value="1"/>
</dbReference>
<dbReference type="Gene3D" id="3.40.390.10">
    <property type="entry name" value="Collagenase (Catalytic Domain)"/>
    <property type="match status" value="1"/>
</dbReference>
<evidence type="ECO:0000313" key="11">
    <source>
        <dbReference type="Proteomes" id="UP000612329"/>
    </source>
</evidence>
<dbReference type="GO" id="GO:0006508">
    <property type="term" value="P:proteolysis"/>
    <property type="evidence" value="ECO:0007669"/>
    <property type="project" value="UniProtKB-KW"/>
</dbReference>
<feature type="domain" description="Peptidase M10 metallopeptidase" evidence="7">
    <location>
        <begin position="343"/>
        <end position="490"/>
    </location>
</feature>
<dbReference type="PANTHER" id="PTHR10201">
    <property type="entry name" value="MATRIX METALLOPROTEINASE"/>
    <property type="match status" value="1"/>
</dbReference>
<dbReference type="SUPFAM" id="SSF81296">
    <property type="entry name" value="E set domains"/>
    <property type="match status" value="1"/>
</dbReference>
<evidence type="ECO:0000259" key="8">
    <source>
        <dbReference type="Pfam" id="PF01833"/>
    </source>
</evidence>
<dbReference type="GO" id="GO:0030574">
    <property type="term" value="P:collagen catabolic process"/>
    <property type="evidence" value="ECO:0007669"/>
    <property type="project" value="TreeGrafter"/>
</dbReference>
<dbReference type="GO" id="GO:0004222">
    <property type="term" value="F:metalloendopeptidase activity"/>
    <property type="evidence" value="ECO:0007669"/>
    <property type="project" value="InterPro"/>
</dbReference>
<dbReference type="Pfam" id="PF18962">
    <property type="entry name" value="Por_Secre_tail"/>
    <property type="match status" value="1"/>
</dbReference>
<keyword evidence="6" id="KW-0482">Metalloprotease</keyword>
<evidence type="ECO:0000256" key="3">
    <source>
        <dbReference type="ARBA" id="ARBA00022729"/>
    </source>
</evidence>
<organism evidence="10 11">
    <name type="scientific">Yeosuana aromativorans</name>
    <dbReference type="NCBI Taxonomy" id="288019"/>
    <lineage>
        <taxon>Bacteria</taxon>
        <taxon>Pseudomonadati</taxon>
        <taxon>Bacteroidota</taxon>
        <taxon>Flavobacteriia</taxon>
        <taxon>Flavobacteriales</taxon>
        <taxon>Flavobacteriaceae</taxon>
        <taxon>Yeosuana</taxon>
    </lineage>
</organism>
<keyword evidence="3" id="KW-0732">Signal</keyword>
<dbReference type="RefSeq" id="WP_188652032.1">
    <property type="nucleotide sequence ID" value="NZ_BMNR01000003.1"/>
</dbReference>
<keyword evidence="2" id="KW-0479">Metal-binding</keyword>
<feature type="domain" description="Secretion system C-terminal sorting" evidence="9">
    <location>
        <begin position="531"/>
        <end position="604"/>
    </location>
</feature>
<evidence type="ECO:0000256" key="4">
    <source>
        <dbReference type="ARBA" id="ARBA00022801"/>
    </source>
</evidence>
<evidence type="ECO:0000256" key="2">
    <source>
        <dbReference type="ARBA" id="ARBA00022723"/>
    </source>
</evidence>
<keyword evidence="11" id="KW-1185">Reference proteome</keyword>